<accession>A0AAV7VEK8</accession>
<evidence type="ECO:0000313" key="1">
    <source>
        <dbReference type="EMBL" id="KAJ1198488.1"/>
    </source>
</evidence>
<gene>
    <name evidence="1" type="ORF">NDU88_002329</name>
    <name evidence="2" type="ORF">NDU88_002330</name>
</gene>
<dbReference type="Proteomes" id="UP001066276">
    <property type="component" value="Chromosome 2_1"/>
</dbReference>
<organism evidence="2 3">
    <name type="scientific">Pleurodeles waltl</name>
    <name type="common">Iberian ribbed newt</name>
    <dbReference type="NCBI Taxonomy" id="8319"/>
    <lineage>
        <taxon>Eukaryota</taxon>
        <taxon>Metazoa</taxon>
        <taxon>Chordata</taxon>
        <taxon>Craniata</taxon>
        <taxon>Vertebrata</taxon>
        <taxon>Euteleostomi</taxon>
        <taxon>Amphibia</taxon>
        <taxon>Batrachia</taxon>
        <taxon>Caudata</taxon>
        <taxon>Salamandroidea</taxon>
        <taxon>Salamandridae</taxon>
        <taxon>Pleurodelinae</taxon>
        <taxon>Pleurodeles</taxon>
    </lineage>
</organism>
<dbReference type="EMBL" id="JANPWB010000003">
    <property type="protein sequence ID" value="KAJ1198488.1"/>
    <property type="molecule type" value="Genomic_DNA"/>
</dbReference>
<evidence type="ECO:0000313" key="3">
    <source>
        <dbReference type="Proteomes" id="UP001066276"/>
    </source>
</evidence>
<name>A0AAV7VEK8_PLEWA</name>
<reference evidence="2" key="1">
    <citation type="journal article" date="2022" name="bioRxiv">
        <title>Sequencing and chromosome-scale assembly of the giantPleurodeles waltlgenome.</title>
        <authorList>
            <person name="Brown T."/>
            <person name="Elewa A."/>
            <person name="Iarovenko S."/>
            <person name="Subramanian E."/>
            <person name="Araus A.J."/>
            <person name="Petzold A."/>
            <person name="Susuki M."/>
            <person name="Suzuki K.-i.T."/>
            <person name="Hayashi T."/>
            <person name="Toyoda A."/>
            <person name="Oliveira C."/>
            <person name="Osipova E."/>
            <person name="Leigh N.D."/>
            <person name="Simon A."/>
            <person name="Yun M.H."/>
        </authorList>
    </citation>
    <scope>NUCLEOTIDE SEQUENCE</scope>
    <source>
        <strain evidence="2">20211129_DDA</strain>
        <tissue evidence="2">Liver</tissue>
    </source>
</reference>
<dbReference type="AlphaFoldDB" id="A0AAV7VEK8"/>
<dbReference type="EMBL" id="JANPWB010000003">
    <property type="protein sequence ID" value="KAJ1198489.1"/>
    <property type="molecule type" value="Genomic_DNA"/>
</dbReference>
<proteinExistence type="predicted"/>
<comment type="caution">
    <text evidence="2">The sequence shown here is derived from an EMBL/GenBank/DDBJ whole genome shotgun (WGS) entry which is preliminary data.</text>
</comment>
<sequence>MAELWQESDCVLGAAIRPSPTATNPGQDSGAQLLRGKASAALAHDLEKRQGRARSTLLLHGYAVSLSAVPRSF</sequence>
<protein>
    <submittedName>
        <fullName evidence="2">Uncharacterized protein</fullName>
    </submittedName>
</protein>
<keyword evidence="3" id="KW-1185">Reference proteome</keyword>
<evidence type="ECO:0000313" key="2">
    <source>
        <dbReference type="EMBL" id="KAJ1198489.1"/>
    </source>
</evidence>